<keyword evidence="3" id="KW-1185">Reference proteome</keyword>
<dbReference type="EMBL" id="JALJOT010000003">
    <property type="protein sequence ID" value="KAK9916724.1"/>
    <property type="molecule type" value="Genomic_DNA"/>
</dbReference>
<comment type="caution">
    <text evidence="2">The sequence shown here is derived from an EMBL/GenBank/DDBJ whole genome shotgun (WGS) entry which is preliminary data.</text>
</comment>
<evidence type="ECO:0000313" key="3">
    <source>
        <dbReference type="Proteomes" id="UP001491310"/>
    </source>
</evidence>
<organism evidence="2 3">
    <name type="scientific">Coccomyxa subellipsoidea</name>
    <dbReference type="NCBI Taxonomy" id="248742"/>
    <lineage>
        <taxon>Eukaryota</taxon>
        <taxon>Viridiplantae</taxon>
        <taxon>Chlorophyta</taxon>
        <taxon>core chlorophytes</taxon>
        <taxon>Trebouxiophyceae</taxon>
        <taxon>Trebouxiophyceae incertae sedis</taxon>
        <taxon>Coccomyxaceae</taxon>
        <taxon>Coccomyxa</taxon>
    </lineage>
</organism>
<proteinExistence type="predicted"/>
<accession>A0ABR2YYL8</accession>
<feature type="region of interest" description="Disordered" evidence="1">
    <location>
        <begin position="69"/>
        <end position="95"/>
    </location>
</feature>
<gene>
    <name evidence="2" type="ORF">WJX75_006275</name>
</gene>
<protein>
    <submittedName>
        <fullName evidence="2">Uncharacterized protein</fullName>
    </submittedName>
</protein>
<reference evidence="2 3" key="1">
    <citation type="journal article" date="2024" name="Nat. Commun.">
        <title>Phylogenomics reveals the evolutionary origins of lichenization in chlorophyte algae.</title>
        <authorList>
            <person name="Puginier C."/>
            <person name="Libourel C."/>
            <person name="Otte J."/>
            <person name="Skaloud P."/>
            <person name="Haon M."/>
            <person name="Grisel S."/>
            <person name="Petersen M."/>
            <person name="Berrin J.G."/>
            <person name="Delaux P.M."/>
            <person name="Dal Grande F."/>
            <person name="Keller J."/>
        </authorList>
    </citation>
    <scope>NUCLEOTIDE SEQUENCE [LARGE SCALE GENOMIC DNA]</scope>
    <source>
        <strain evidence="2 3">SAG 216-7</strain>
    </source>
</reference>
<name>A0ABR2YYL8_9CHLO</name>
<evidence type="ECO:0000256" key="1">
    <source>
        <dbReference type="SAM" id="MobiDB-lite"/>
    </source>
</evidence>
<dbReference type="Proteomes" id="UP001491310">
    <property type="component" value="Unassembled WGS sequence"/>
</dbReference>
<evidence type="ECO:0000313" key="2">
    <source>
        <dbReference type="EMBL" id="KAK9916724.1"/>
    </source>
</evidence>
<sequence>MGWHTVVENLEKFWLFEHAVGSPQFKVLEECSLELQKGIAEVEHKEHLLLDKSDEKQLDQQRREAVLRRIEEDNQDRQRAQALKRQAESDAPTPS</sequence>
<feature type="compositionally biased region" description="Basic and acidic residues" evidence="1">
    <location>
        <begin position="69"/>
        <end position="79"/>
    </location>
</feature>